<dbReference type="Proteomes" id="UP001603857">
    <property type="component" value="Unassembled WGS sequence"/>
</dbReference>
<keyword evidence="2" id="KW-1185">Reference proteome</keyword>
<evidence type="ECO:0000313" key="2">
    <source>
        <dbReference type="Proteomes" id="UP001603857"/>
    </source>
</evidence>
<dbReference type="AlphaFoldDB" id="A0ABD1NCR8"/>
<gene>
    <name evidence="1" type="ORF">Fmac_007200</name>
</gene>
<proteinExistence type="predicted"/>
<accession>A0ABD1NCR8</accession>
<reference evidence="1 2" key="1">
    <citation type="submission" date="2024-08" db="EMBL/GenBank/DDBJ databases">
        <title>Insights into the chromosomal genome structure of Flemingia macrophylla.</title>
        <authorList>
            <person name="Ding Y."/>
            <person name="Zhao Y."/>
            <person name="Bi W."/>
            <person name="Wu M."/>
            <person name="Zhao G."/>
            <person name="Gong Y."/>
            <person name="Li W."/>
            <person name="Zhang P."/>
        </authorList>
    </citation>
    <scope>NUCLEOTIDE SEQUENCE [LARGE SCALE GENOMIC DNA]</scope>
    <source>
        <strain evidence="1">DYQJB</strain>
        <tissue evidence="1">Leaf</tissue>
    </source>
</reference>
<dbReference type="EMBL" id="JBGMDY010000002">
    <property type="protein sequence ID" value="KAL2345915.1"/>
    <property type="molecule type" value="Genomic_DNA"/>
</dbReference>
<protein>
    <submittedName>
        <fullName evidence="1">Uncharacterized protein</fullName>
    </submittedName>
</protein>
<name>A0ABD1NCR8_9FABA</name>
<sequence>MPFVSPEKEQTKSLEKNEEEFEDYLNDFALAVWTLLGNVSQSSSHLVRHAYGRLDEAVLIEFKDIWAVLCGLAESIIGPFDRNRDDKAKRLETQ</sequence>
<organism evidence="1 2">
    <name type="scientific">Flemingia macrophylla</name>
    <dbReference type="NCBI Taxonomy" id="520843"/>
    <lineage>
        <taxon>Eukaryota</taxon>
        <taxon>Viridiplantae</taxon>
        <taxon>Streptophyta</taxon>
        <taxon>Embryophyta</taxon>
        <taxon>Tracheophyta</taxon>
        <taxon>Spermatophyta</taxon>
        <taxon>Magnoliopsida</taxon>
        <taxon>eudicotyledons</taxon>
        <taxon>Gunneridae</taxon>
        <taxon>Pentapetalae</taxon>
        <taxon>rosids</taxon>
        <taxon>fabids</taxon>
        <taxon>Fabales</taxon>
        <taxon>Fabaceae</taxon>
        <taxon>Papilionoideae</taxon>
        <taxon>50 kb inversion clade</taxon>
        <taxon>NPAAA clade</taxon>
        <taxon>indigoferoid/millettioid clade</taxon>
        <taxon>Phaseoleae</taxon>
        <taxon>Flemingia</taxon>
    </lineage>
</organism>
<evidence type="ECO:0000313" key="1">
    <source>
        <dbReference type="EMBL" id="KAL2345915.1"/>
    </source>
</evidence>
<comment type="caution">
    <text evidence="1">The sequence shown here is derived from an EMBL/GenBank/DDBJ whole genome shotgun (WGS) entry which is preliminary data.</text>
</comment>